<dbReference type="PANTHER" id="PTHR24412:SF489">
    <property type="entry name" value="RING FINGER DOMAIN AND KELCH REPEAT-CONTAINING PROTEIN DDB_G0271372"/>
    <property type="match status" value="1"/>
</dbReference>
<dbReference type="Pfam" id="PF07707">
    <property type="entry name" value="BACK"/>
    <property type="match status" value="1"/>
</dbReference>
<name>A0A3P7NYB4_DIBLA</name>
<evidence type="ECO:0000256" key="2">
    <source>
        <dbReference type="ARBA" id="ARBA00022737"/>
    </source>
</evidence>
<keyword evidence="6" id="KW-1185">Reference proteome</keyword>
<accession>A0A3P7NYB4</accession>
<dbReference type="SMART" id="SM00875">
    <property type="entry name" value="BACK"/>
    <property type="match status" value="1"/>
</dbReference>
<dbReference type="InterPro" id="IPR011333">
    <property type="entry name" value="SKP1/BTB/POZ_sf"/>
</dbReference>
<dbReference type="InterPro" id="IPR000210">
    <property type="entry name" value="BTB/POZ_dom"/>
</dbReference>
<organism evidence="5 6">
    <name type="scientific">Dibothriocephalus latus</name>
    <name type="common">Fish tapeworm</name>
    <name type="synonym">Diphyllobothrium latum</name>
    <dbReference type="NCBI Taxonomy" id="60516"/>
    <lineage>
        <taxon>Eukaryota</taxon>
        <taxon>Metazoa</taxon>
        <taxon>Spiralia</taxon>
        <taxon>Lophotrochozoa</taxon>
        <taxon>Platyhelminthes</taxon>
        <taxon>Cestoda</taxon>
        <taxon>Eucestoda</taxon>
        <taxon>Diphyllobothriidea</taxon>
        <taxon>Diphyllobothriidae</taxon>
        <taxon>Dibothriocephalus</taxon>
    </lineage>
</organism>
<keyword evidence="1" id="KW-0880">Kelch repeat</keyword>
<sequence length="420" mass="47492">MAHQRTQTFEDEPALIRCLPQLNILRAAGKLTDMTIELQNNIRVQAHRIVFASRMPSLCDALCEIPTNGQTLVLQWPTISSEVASPFINYIYTGQLEIQEANAAGLIMLSKQFVMPQIEEWVVRYMAARLDSENISNSWELAQLLKSDMLSNACLQYIKATFEVTVASYVFTQLPPEAVLFLLRSDDLQVASEETVCNAIGRWLTPLGEVDETRLVHAEALMREVRWYQVDVNLRYRLQDDAGSLLNKNMECVSPSDVNGKAIRPTYSAKQALFHPAQIVLAKDYRNNREKWTLGRPHGKPGDVIQVIRVRSDIWVRQVNQLKHMECADVSNANPTFSLELLLDTFSLPKPKQEAAVPVASRPPKAFRRSARKRTRTVPLQVNPQLKSYHSSQGPAAEPQANGVATYARTISDWPDGYRY</sequence>
<gene>
    <name evidence="5" type="ORF">DILT_LOCUS9013</name>
</gene>
<dbReference type="Pfam" id="PF00651">
    <property type="entry name" value="BTB"/>
    <property type="match status" value="1"/>
</dbReference>
<evidence type="ECO:0000259" key="4">
    <source>
        <dbReference type="PROSITE" id="PS50097"/>
    </source>
</evidence>
<protein>
    <recommendedName>
        <fullName evidence="4">BTB domain-containing protein</fullName>
    </recommendedName>
</protein>
<reference evidence="5 6" key="1">
    <citation type="submission" date="2018-11" db="EMBL/GenBank/DDBJ databases">
        <authorList>
            <consortium name="Pathogen Informatics"/>
        </authorList>
    </citation>
    <scope>NUCLEOTIDE SEQUENCE [LARGE SCALE GENOMIC DNA]</scope>
</reference>
<dbReference type="SUPFAM" id="SSF54695">
    <property type="entry name" value="POZ domain"/>
    <property type="match status" value="1"/>
</dbReference>
<dbReference type="Proteomes" id="UP000281553">
    <property type="component" value="Unassembled WGS sequence"/>
</dbReference>
<dbReference type="AlphaFoldDB" id="A0A3P7NYB4"/>
<evidence type="ECO:0000256" key="3">
    <source>
        <dbReference type="SAM" id="MobiDB-lite"/>
    </source>
</evidence>
<feature type="region of interest" description="Disordered" evidence="3">
    <location>
        <begin position="354"/>
        <end position="376"/>
    </location>
</feature>
<proteinExistence type="predicted"/>
<dbReference type="PANTHER" id="PTHR24412">
    <property type="entry name" value="KELCH PROTEIN"/>
    <property type="match status" value="1"/>
</dbReference>
<dbReference type="Gene3D" id="1.25.40.420">
    <property type="match status" value="1"/>
</dbReference>
<dbReference type="Gene3D" id="3.30.710.10">
    <property type="entry name" value="Potassium Channel Kv1.1, Chain A"/>
    <property type="match status" value="1"/>
</dbReference>
<evidence type="ECO:0000313" key="5">
    <source>
        <dbReference type="EMBL" id="VDN13182.1"/>
    </source>
</evidence>
<dbReference type="EMBL" id="UYRU01055790">
    <property type="protein sequence ID" value="VDN13182.1"/>
    <property type="molecule type" value="Genomic_DNA"/>
</dbReference>
<keyword evidence="2" id="KW-0677">Repeat</keyword>
<feature type="compositionally biased region" description="Basic residues" evidence="3">
    <location>
        <begin position="365"/>
        <end position="376"/>
    </location>
</feature>
<evidence type="ECO:0000313" key="6">
    <source>
        <dbReference type="Proteomes" id="UP000281553"/>
    </source>
</evidence>
<dbReference type="CDD" id="cd18186">
    <property type="entry name" value="BTB_POZ_ZBTB_KLHL-like"/>
    <property type="match status" value="1"/>
</dbReference>
<dbReference type="OrthoDB" id="45365at2759"/>
<dbReference type="InterPro" id="IPR011705">
    <property type="entry name" value="BACK"/>
</dbReference>
<dbReference type="PROSITE" id="PS50097">
    <property type="entry name" value="BTB"/>
    <property type="match status" value="1"/>
</dbReference>
<feature type="domain" description="BTB" evidence="4">
    <location>
        <begin position="32"/>
        <end position="100"/>
    </location>
</feature>
<evidence type="ECO:0000256" key="1">
    <source>
        <dbReference type="ARBA" id="ARBA00022441"/>
    </source>
</evidence>